<dbReference type="InterPro" id="IPR051869">
    <property type="entry name" value="STARD3"/>
</dbReference>
<dbReference type="EMBL" id="JTDE01003663">
    <property type="protein sequence ID" value="KAF7255793.1"/>
    <property type="molecule type" value="Genomic_DNA"/>
</dbReference>
<dbReference type="GO" id="GO:0005765">
    <property type="term" value="C:lysosomal membrane"/>
    <property type="evidence" value="ECO:0007669"/>
    <property type="project" value="TreeGrafter"/>
</dbReference>
<feature type="transmembrane region" description="Helical" evidence="5">
    <location>
        <begin position="156"/>
        <end position="178"/>
    </location>
</feature>
<evidence type="ECO:0000259" key="7">
    <source>
        <dbReference type="PROSITE" id="PS51439"/>
    </source>
</evidence>
<dbReference type="GO" id="GO:0099044">
    <property type="term" value="P:vesicle tethering to endoplasmic reticulum"/>
    <property type="evidence" value="ECO:0007669"/>
    <property type="project" value="TreeGrafter"/>
</dbReference>
<keyword evidence="5" id="KW-1133">Transmembrane helix</keyword>
<dbReference type="Gene3D" id="3.30.530.20">
    <property type="match status" value="1"/>
</dbReference>
<comment type="caution">
    <text evidence="8">The sequence shown here is derived from an EMBL/GenBank/DDBJ whole genome shotgun (WGS) entry which is preliminary data.</text>
</comment>
<dbReference type="Pfam" id="PF10457">
    <property type="entry name" value="MENTAL"/>
    <property type="match status" value="1"/>
</dbReference>
<dbReference type="GO" id="GO:0031902">
    <property type="term" value="C:late endosome membrane"/>
    <property type="evidence" value="ECO:0007669"/>
    <property type="project" value="TreeGrafter"/>
</dbReference>
<dbReference type="InterPro" id="IPR023393">
    <property type="entry name" value="START-like_dom_sf"/>
</dbReference>
<sequence>MSLNSDFVPPLNRPGEYPFGQLFGRSDLNLAASTSVIDGLPDEQRTSPVRRTFLLVMLFDLLLCFILWIIYVQQAVSDGNIEEAMRKEVLHYSFKTSLFDSVIFATFRFLVIEVVYGAFVARTPWWSGAVTGVTCVFFVIKCFLFDFHQNNRNPSGLVYVIIVAALIFTWLETSFLIYRVIPKEKAAAQIAECLTIEDPNETRSLLGTVRESRRVYSTYAPSIGGYYTPVGSMFAVDMNQATAKSSASREAAIDIAAMLNRASQLHSEVWYLYRLEAWGADSVTSEQHSIRSTDLPGYNSKVFRLETILEASPQTVLHDLVFNITETSSWNTTVDYIECIQSLPSENIDIVHNVIRESLSGAISRRDFVLLRHWGEYDDCYYLGITSVEHPKCPPMKNCVRAQQPISALVLEAIPGELNRCRAVWIMCFDLKLYLPQRLIDRALGTELSSMLTGLQQRVRTLQNTSHSDEQPLQTVTSQVSLVVPRPKWCMPMKRSRSRLPGNKRECTISEGDSSSDESGEKTHLLSVPR</sequence>
<dbReference type="PANTHER" id="PTHR46121">
    <property type="entry name" value="STEROIDOGENIC ACUTE REGULATORY PROTEIN-LIKE"/>
    <property type="match status" value="1"/>
</dbReference>
<protein>
    <recommendedName>
        <fullName evidence="10">StAR-related lipid transfer protein 3</fullName>
    </recommendedName>
</protein>
<keyword evidence="2 5" id="KW-0812">Transmembrane</keyword>
<evidence type="ECO:0000256" key="2">
    <source>
        <dbReference type="ARBA" id="ARBA00022692"/>
    </source>
</evidence>
<evidence type="ECO:0000256" key="5">
    <source>
        <dbReference type="SAM" id="Phobius"/>
    </source>
</evidence>
<feature type="transmembrane region" description="Helical" evidence="5">
    <location>
        <begin position="125"/>
        <end position="144"/>
    </location>
</feature>
<dbReference type="SUPFAM" id="SSF55961">
    <property type="entry name" value="Bet v1-like"/>
    <property type="match status" value="1"/>
</dbReference>
<feature type="transmembrane region" description="Helical" evidence="5">
    <location>
        <begin position="53"/>
        <end position="76"/>
    </location>
</feature>
<comment type="subcellular location">
    <subcellularLocation>
        <location evidence="1">Membrane</location>
        <topology evidence="1">Multi-pass membrane protein</topology>
    </subcellularLocation>
</comment>
<dbReference type="InterPro" id="IPR019498">
    <property type="entry name" value="MENTAL"/>
</dbReference>
<dbReference type="GO" id="GO:0140284">
    <property type="term" value="C:endoplasmic reticulum-endosome membrane contact site"/>
    <property type="evidence" value="ECO:0007669"/>
    <property type="project" value="TreeGrafter"/>
</dbReference>
<evidence type="ECO:0000256" key="4">
    <source>
        <dbReference type="SAM" id="MobiDB-lite"/>
    </source>
</evidence>
<evidence type="ECO:0000313" key="9">
    <source>
        <dbReference type="Proteomes" id="UP000822476"/>
    </source>
</evidence>
<evidence type="ECO:0000259" key="6">
    <source>
        <dbReference type="PROSITE" id="PS50848"/>
    </source>
</evidence>
<reference evidence="8" key="1">
    <citation type="submission" date="2019-07" db="EMBL/GenBank/DDBJ databases">
        <title>Annotation for the trematode Paragonimus miyazaki's.</title>
        <authorList>
            <person name="Choi Y.-J."/>
        </authorList>
    </citation>
    <scope>NUCLEOTIDE SEQUENCE</scope>
    <source>
        <strain evidence="8">Japan</strain>
    </source>
</reference>
<dbReference type="AlphaFoldDB" id="A0A8S9YRX0"/>
<accession>A0A8S9YRX0</accession>
<dbReference type="PANTHER" id="PTHR46121:SF4">
    <property type="entry name" value="STEROIDOGENIC ACUTE REGULATORY PROTEIN-LIKE"/>
    <property type="match status" value="1"/>
</dbReference>
<organism evidence="8 9">
    <name type="scientific">Paragonimus skrjabini miyazakii</name>
    <dbReference type="NCBI Taxonomy" id="59628"/>
    <lineage>
        <taxon>Eukaryota</taxon>
        <taxon>Metazoa</taxon>
        <taxon>Spiralia</taxon>
        <taxon>Lophotrochozoa</taxon>
        <taxon>Platyhelminthes</taxon>
        <taxon>Trematoda</taxon>
        <taxon>Digenea</taxon>
        <taxon>Plagiorchiida</taxon>
        <taxon>Troglotremata</taxon>
        <taxon>Troglotrematidae</taxon>
        <taxon>Paragonimus</taxon>
    </lineage>
</organism>
<feature type="domain" description="START" evidence="6">
    <location>
        <begin position="241"/>
        <end position="464"/>
    </location>
</feature>
<dbReference type="GO" id="GO:0008289">
    <property type="term" value="F:lipid binding"/>
    <property type="evidence" value="ECO:0007669"/>
    <property type="project" value="InterPro"/>
</dbReference>
<feature type="domain" description="MENTAL" evidence="7">
    <location>
        <begin position="46"/>
        <end position="224"/>
    </location>
</feature>
<feature type="transmembrane region" description="Helical" evidence="5">
    <location>
        <begin position="97"/>
        <end position="119"/>
    </location>
</feature>
<dbReference type="PROSITE" id="PS50848">
    <property type="entry name" value="START"/>
    <property type="match status" value="1"/>
</dbReference>
<keyword evidence="9" id="KW-1185">Reference proteome</keyword>
<dbReference type="InterPro" id="IPR002913">
    <property type="entry name" value="START_lipid-bd_dom"/>
</dbReference>
<dbReference type="PROSITE" id="PS51439">
    <property type="entry name" value="MENTAL"/>
    <property type="match status" value="1"/>
</dbReference>
<keyword evidence="3 5" id="KW-0472">Membrane</keyword>
<name>A0A8S9YRX0_9TREM</name>
<feature type="region of interest" description="Disordered" evidence="4">
    <location>
        <begin position="494"/>
        <end position="530"/>
    </location>
</feature>
<evidence type="ECO:0000313" key="8">
    <source>
        <dbReference type="EMBL" id="KAF7255793.1"/>
    </source>
</evidence>
<evidence type="ECO:0000256" key="1">
    <source>
        <dbReference type="ARBA" id="ARBA00004141"/>
    </source>
</evidence>
<dbReference type="Proteomes" id="UP000822476">
    <property type="component" value="Unassembled WGS sequence"/>
</dbReference>
<dbReference type="OrthoDB" id="74575at2759"/>
<evidence type="ECO:0008006" key="10">
    <source>
        <dbReference type="Google" id="ProtNLM"/>
    </source>
</evidence>
<proteinExistence type="predicted"/>
<evidence type="ECO:0000256" key="3">
    <source>
        <dbReference type="ARBA" id="ARBA00023136"/>
    </source>
</evidence>
<dbReference type="SMART" id="SM00234">
    <property type="entry name" value="START"/>
    <property type="match status" value="1"/>
</dbReference>
<dbReference type="Pfam" id="PF01852">
    <property type="entry name" value="START"/>
    <property type="match status" value="1"/>
</dbReference>
<gene>
    <name evidence="8" type="ORF">EG68_07327</name>
</gene>
<dbReference type="GO" id="GO:0005789">
    <property type="term" value="C:endoplasmic reticulum membrane"/>
    <property type="evidence" value="ECO:0007669"/>
    <property type="project" value="TreeGrafter"/>
</dbReference>